<feature type="region of interest" description="Disordered" evidence="1">
    <location>
        <begin position="429"/>
        <end position="522"/>
    </location>
</feature>
<dbReference type="SUPFAM" id="SSF53474">
    <property type="entry name" value="alpha/beta-Hydrolases"/>
    <property type="match status" value="1"/>
</dbReference>
<evidence type="ECO:0000259" key="5">
    <source>
        <dbReference type="Pfam" id="PF08386"/>
    </source>
</evidence>
<evidence type="ECO:0000313" key="6">
    <source>
        <dbReference type="EMBL" id="KAA9380750.1"/>
    </source>
</evidence>
<keyword evidence="2" id="KW-0812">Transmembrane</keyword>
<dbReference type="Gene3D" id="3.40.50.1820">
    <property type="entry name" value="alpha/beta hydrolase"/>
    <property type="match status" value="2"/>
</dbReference>
<evidence type="ECO:0000256" key="2">
    <source>
        <dbReference type="SAM" id="Phobius"/>
    </source>
</evidence>
<comment type="caution">
    <text evidence="6">The sequence shown here is derived from an EMBL/GenBank/DDBJ whole genome shotgun (WGS) entry which is preliminary data.</text>
</comment>
<keyword evidence="3" id="KW-0732">Signal</keyword>
<evidence type="ECO:0000259" key="4">
    <source>
        <dbReference type="Pfam" id="PF00561"/>
    </source>
</evidence>
<proteinExistence type="predicted"/>
<dbReference type="RefSeq" id="WP_150932043.1">
    <property type="nucleotide sequence ID" value="NZ_VYTZ01000002.1"/>
</dbReference>
<protein>
    <submittedName>
        <fullName evidence="6">Alpha/beta hydrolase</fullName>
    </submittedName>
</protein>
<feature type="transmembrane region" description="Helical" evidence="2">
    <location>
        <begin position="655"/>
        <end position="678"/>
    </location>
</feature>
<gene>
    <name evidence="6" type="ORF">F5972_06500</name>
</gene>
<dbReference type="Pfam" id="PF08386">
    <property type="entry name" value="Abhydrolase_4"/>
    <property type="match status" value="1"/>
</dbReference>
<feature type="compositionally biased region" description="Low complexity" evidence="1">
    <location>
        <begin position="434"/>
        <end position="520"/>
    </location>
</feature>
<feature type="signal peptide" evidence="3">
    <location>
        <begin position="1"/>
        <end position="22"/>
    </location>
</feature>
<evidence type="ECO:0000313" key="7">
    <source>
        <dbReference type="Proteomes" id="UP000327011"/>
    </source>
</evidence>
<keyword evidence="2" id="KW-1133">Transmembrane helix</keyword>
<keyword evidence="2" id="KW-0472">Membrane</keyword>
<dbReference type="GO" id="GO:0016787">
    <property type="term" value="F:hydrolase activity"/>
    <property type="evidence" value="ECO:0007669"/>
    <property type="project" value="UniProtKB-KW"/>
</dbReference>
<dbReference type="Proteomes" id="UP000327011">
    <property type="component" value="Unassembled WGS sequence"/>
</dbReference>
<feature type="chain" id="PRO_5039533225" evidence="3">
    <location>
        <begin position="23"/>
        <end position="738"/>
    </location>
</feature>
<feature type="domain" description="AB hydrolase-1" evidence="4">
    <location>
        <begin position="106"/>
        <end position="250"/>
    </location>
</feature>
<feature type="transmembrane region" description="Helical" evidence="2">
    <location>
        <begin position="626"/>
        <end position="648"/>
    </location>
</feature>
<evidence type="ECO:0000256" key="3">
    <source>
        <dbReference type="SAM" id="SignalP"/>
    </source>
</evidence>
<dbReference type="Pfam" id="PF00561">
    <property type="entry name" value="Abhydrolase_1"/>
    <property type="match status" value="1"/>
</dbReference>
<dbReference type="InterPro" id="IPR013595">
    <property type="entry name" value="Pept_S33_TAP-like_C"/>
</dbReference>
<feature type="transmembrane region" description="Helical" evidence="2">
    <location>
        <begin position="719"/>
        <end position="736"/>
    </location>
</feature>
<keyword evidence="7" id="KW-1185">Reference proteome</keyword>
<feature type="domain" description="Peptidase S33 tripeptidyl aminopeptidase-like C-terminal" evidence="5">
    <location>
        <begin position="524"/>
        <end position="588"/>
    </location>
</feature>
<dbReference type="EMBL" id="VYTZ01000002">
    <property type="protein sequence ID" value="KAA9380750.1"/>
    <property type="molecule type" value="Genomic_DNA"/>
</dbReference>
<feature type="transmembrane region" description="Helical" evidence="2">
    <location>
        <begin position="690"/>
        <end position="707"/>
    </location>
</feature>
<dbReference type="InterPro" id="IPR000073">
    <property type="entry name" value="AB_hydrolase_1"/>
</dbReference>
<name>A0A5J5K7M0_9ACTN</name>
<dbReference type="AlphaFoldDB" id="A0A5J5K7M0"/>
<reference evidence="6 7" key="1">
    <citation type="submission" date="2019-09" db="EMBL/GenBank/DDBJ databases">
        <title>Screening of Novel Bioactive Compounds from Soil-Associated.</title>
        <authorList>
            <person name="Gong X."/>
        </authorList>
    </citation>
    <scope>NUCLEOTIDE SEQUENCE [LARGE SCALE GENOMIC DNA]</scope>
    <source>
        <strain evidence="6 7">Gxj-6</strain>
    </source>
</reference>
<keyword evidence="6" id="KW-0378">Hydrolase</keyword>
<accession>A0A5J5K7M0</accession>
<dbReference type="InterPro" id="IPR029058">
    <property type="entry name" value="AB_hydrolase_fold"/>
</dbReference>
<sequence>MRGAAVAAFVTALMLMEGAGSAAVAAPASGRPEAATAAGETRTAPVEERPCPVTVPAGTTCGYLLVPERRDVPNSRTIKVGYAVHRAGGEAPGQATGQAGPQDADPVVYMSGGPGSASLQLTGLLTQMLPGRDVVVLEQRGGRYSEPRLSCPEIVEGIVDTLRTPGPTANETAAVVRRAGACQSRLESEHVDLRGYRTAEIAADVVDLRAALGYRRWYLFGVSYSTRPMLRAAALDPQGSRGIVLDSLLPPRARWYDESPGSLMATMAKLGLTSRFDTMVAALNAHPAAYETRDPLTRKRLTVWLNGDDVATILGEALHETDVIPVMPALVDGLAAGRTELLQPLVDQAGDGLTSHEWGLYYAVQCQDETPGNSFPGSAHPRLFTGVVDAAVCGAWGLPASRTEPDALTPDPAVTAVGADATIAGRSAVRDTNARGTGTRGTTTEASATGSAAARTAAPAGSGTTGATATRNTAAGGRAAGRTTAGNAAAGNTAIRNAPAGGTATRDTATRDTAAGSATSEGRAAAASGVPILALGGRYDPTTPPEAAREAVSAVPGARFVEFAGVGHAVFLSSECGRRTIAAFLADPASATRPCDPGAAPYAMVRPGDLLLTSSVYRMLRSPVPLVIPAAFLLVAAVQLLMGLVSLLRRRGGGLSALAGLAGVVLGALSALSLSAVADPVVLAIGVPPALAWFGLLAVVCTVLSVIEAFRLTAGAARIVPALTGMAFVAWLYGWLLA</sequence>
<organism evidence="6 7">
    <name type="scientific">Microbispora cellulosiformans</name>
    <dbReference type="NCBI Taxonomy" id="2614688"/>
    <lineage>
        <taxon>Bacteria</taxon>
        <taxon>Bacillati</taxon>
        <taxon>Actinomycetota</taxon>
        <taxon>Actinomycetes</taxon>
        <taxon>Streptosporangiales</taxon>
        <taxon>Streptosporangiaceae</taxon>
        <taxon>Microbispora</taxon>
    </lineage>
</organism>
<evidence type="ECO:0000256" key="1">
    <source>
        <dbReference type="SAM" id="MobiDB-lite"/>
    </source>
</evidence>